<evidence type="ECO:0000313" key="11">
    <source>
        <dbReference type="Proteomes" id="UP000321484"/>
    </source>
</evidence>
<feature type="transmembrane region" description="Helical" evidence="8">
    <location>
        <begin position="43"/>
        <end position="71"/>
    </location>
</feature>
<name>A0A511Z044_9CELL</name>
<comment type="subcellular location">
    <subcellularLocation>
        <location evidence="1">Cell membrane</location>
        <topology evidence="1">Multi-pass membrane protein</topology>
    </subcellularLocation>
</comment>
<comment type="caution">
    <text evidence="10">The sequence shown here is derived from an EMBL/GenBank/DDBJ whole genome shotgun (WGS) entry which is preliminary data.</text>
</comment>
<dbReference type="RefSeq" id="WP_052113747.1">
    <property type="nucleotide sequence ID" value="NZ_BJYK01000009.1"/>
</dbReference>
<dbReference type="GO" id="GO:0005886">
    <property type="term" value="C:plasma membrane"/>
    <property type="evidence" value="ECO:0007669"/>
    <property type="project" value="UniProtKB-SubCell"/>
</dbReference>
<dbReference type="PANTHER" id="PTHR42709">
    <property type="entry name" value="ALKALINE PHOSPHATASE LIKE PROTEIN"/>
    <property type="match status" value="1"/>
</dbReference>
<dbReference type="Pfam" id="PF09335">
    <property type="entry name" value="VTT_dom"/>
    <property type="match status" value="1"/>
</dbReference>
<feature type="transmembrane region" description="Helical" evidence="8">
    <location>
        <begin position="12"/>
        <end position="31"/>
    </location>
</feature>
<feature type="domain" description="VTT" evidence="9">
    <location>
        <begin position="38"/>
        <end position="162"/>
    </location>
</feature>
<gene>
    <name evidence="10" type="ORF">AFE02nite_25430</name>
</gene>
<feature type="transmembrane region" description="Helical" evidence="8">
    <location>
        <begin position="143"/>
        <end position="163"/>
    </location>
</feature>
<feature type="transmembrane region" description="Helical" evidence="8">
    <location>
        <begin position="175"/>
        <end position="196"/>
    </location>
</feature>
<evidence type="ECO:0000256" key="2">
    <source>
        <dbReference type="ARBA" id="ARBA00010792"/>
    </source>
</evidence>
<evidence type="ECO:0000256" key="4">
    <source>
        <dbReference type="ARBA" id="ARBA00022692"/>
    </source>
</evidence>
<keyword evidence="3" id="KW-1003">Cell membrane</keyword>
<evidence type="ECO:0000256" key="7">
    <source>
        <dbReference type="SAM" id="MobiDB-lite"/>
    </source>
</evidence>
<dbReference type="AlphaFoldDB" id="A0A511Z044"/>
<evidence type="ECO:0000259" key="9">
    <source>
        <dbReference type="Pfam" id="PF09335"/>
    </source>
</evidence>
<proteinExistence type="inferred from homology"/>
<comment type="similarity">
    <text evidence="2">Belongs to the DedA family.</text>
</comment>
<dbReference type="EMBL" id="BJYK01000009">
    <property type="protein sequence ID" value="GEN80809.1"/>
    <property type="molecule type" value="Genomic_DNA"/>
</dbReference>
<keyword evidence="11" id="KW-1185">Reference proteome</keyword>
<dbReference type="Proteomes" id="UP000321484">
    <property type="component" value="Unassembled WGS sequence"/>
</dbReference>
<sequence length="243" mass="25485">MADLLTAVSDWAVALAGTPWVFVALYAFATIDGFFPPIPSESVIIALAALFVASGSADFWILGAVAAAGAFSGDQIAYSIGRHIPIRRLRFMQGPRAKTSLAWAERALAERGASFIISARYVPIGRVAVNMTAGATGYPRRRFTALAVVAAISWSIYSVLLGIGAGKLFGDHHPLLAMAIGVAAGLLIGLLVDWLISWWGRRRGRPVGVVTPAEGDAEPVAGPATRPTTDEPEPEAVGAGEPH</sequence>
<evidence type="ECO:0000313" key="10">
    <source>
        <dbReference type="EMBL" id="GEN80809.1"/>
    </source>
</evidence>
<keyword evidence="4 8" id="KW-0812">Transmembrane</keyword>
<reference evidence="10 11" key="1">
    <citation type="submission" date="2019-07" db="EMBL/GenBank/DDBJ databases">
        <title>Whole genome shotgun sequence of Actinotalea fermentans NBRC 105374.</title>
        <authorList>
            <person name="Hosoyama A."/>
            <person name="Uohara A."/>
            <person name="Ohji S."/>
            <person name="Ichikawa N."/>
        </authorList>
    </citation>
    <scope>NUCLEOTIDE SEQUENCE [LARGE SCALE GENOMIC DNA]</scope>
    <source>
        <strain evidence="10 11">NBRC 105374</strain>
    </source>
</reference>
<protein>
    <recommendedName>
        <fullName evidence="9">VTT domain-containing protein</fullName>
    </recommendedName>
</protein>
<keyword evidence="5 8" id="KW-1133">Transmembrane helix</keyword>
<keyword evidence="6 8" id="KW-0472">Membrane</keyword>
<organism evidence="10 11">
    <name type="scientific">Actinotalea fermentans</name>
    <dbReference type="NCBI Taxonomy" id="43671"/>
    <lineage>
        <taxon>Bacteria</taxon>
        <taxon>Bacillati</taxon>
        <taxon>Actinomycetota</taxon>
        <taxon>Actinomycetes</taxon>
        <taxon>Micrococcales</taxon>
        <taxon>Cellulomonadaceae</taxon>
        <taxon>Actinotalea</taxon>
    </lineage>
</organism>
<dbReference type="InterPro" id="IPR032816">
    <property type="entry name" value="VTT_dom"/>
</dbReference>
<evidence type="ECO:0000256" key="5">
    <source>
        <dbReference type="ARBA" id="ARBA00022989"/>
    </source>
</evidence>
<evidence type="ECO:0000256" key="1">
    <source>
        <dbReference type="ARBA" id="ARBA00004651"/>
    </source>
</evidence>
<evidence type="ECO:0000256" key="3">
    <source>
        <dbReference type="ARBA" id="ARBA00022475"/>
    </source>
</evidence>
<feature type="region of interest" description="Disordered" evidence="7">
    <location>
        <begin position="210"/>
        <end position="243"/>
    </location>
</feature>
<dbReference type="PANTHER" id="PTHR42709:SF6">
    <property type="entry name" value="UNDECAPRENYL PHOSPHATE TRANSPORTER A"/>
    <property type="match status" value="1"/>
</dbReference>
<evidence type="ECO:0000256" key="8">
    <source>
        <dbReference type="SAM" id="Phobius"/>
    </source>
</evidence>
<evidence type="ECO:0000256" key="6">
    <source>
        <dbReference type="ARBA" id="ARBA00023136"/>
    </source>
</evidence>
<dbReference type="InterPro" id="IPR051311">
    <property type="entry name" value="DedA_domain"/>
</dbReference>
<accession>A0A511Z044</accession>